<name>A0A7W5ZM65_9BACT</name>
<evidence type="ECO:0000256" key="1">
    <source>
        <dbReference type="SAM" id="MobiDB-lite"/>
    </source>
</evidence>
<comment type="caution">
    <text evidence="3">The sequence shown here is derived from an EMBL/GenBank/DDBJ whole genome shotgun (WGS) entry which is preliminary data.</text>
</comment>
<dbReference type="AlphaFoldDB" id="A0A7W5ZM65"/>
<feature type="signal peptide" evidence="2">
    <location>
        <begin position="1"/>
        <end position="20"/>
    </location>
</feature>
<keyword evidence="4" id="KW-1185">Reference proteome</keyword>
<evidence type="ECO:0000313" key="4">
    <source>
        <dbReference type="Proteomes" id="UP000541352"/>
    </source>
</evidence>
<evidence type="ECO:0000256" key="2">
    <source>
        <dbReference type="SAM" id="SignalP"/>
    </source>
</evidence>
<keyword evidence="2" id="KW-0732">Signal</keyword>
<dbReference type="EMBL" id="JACIBY010000006">
    <property type="protein sequence ID" value="MBB3839424.1"/>
    <property type="molecule type" value="Genomic_DNA"/>
</dbReference>
<accession>A0A7W5ZM65</accession>
<feature type="region of interest" description="Disordered" evidence="1">
    <location>
        <begin position="249"/>
        <end position="272"/>
    </location>
</feature>
<dbReference type="RefSeq" id="WP_183975665.1">
    <property type="nucleotide sequence ID" value="NZ_JACIBY010000006.1"/>
</dbReference>
<gene>
    <name evidence="3" type="ORF">FHS57_003430</name>
</gene>
<evidence type="ECO:0000313" key="3">
    <source>
        <dbReference type="EMBL" id="MBB3839424.1"/>
    </source>
</evidence>
<sequence length="272" mass="30840">MKTFSLFIFFLLGYAQVLLAQKDSVVIPDPDEYDWSSHIYLGPFINMSIGNYAQLKNALNRQGIDFGRFQTNSMATLSFGIQKQRVKIGMEALYGLNNSNTSKKTATQTRLGFQAWSVTVGYGLIRQRNRQWFLNAGIGFQETRVNIYKMGAASSAPSVPFDNLLNAPTAGQSPTLLHQNTFLELSLEHTFRPKRPVSLNPVVRFGYRYGTKPRDWGSDANISFQNAPADRLNQFFIQSIFVMSKNHKKLTPAEKEARRKNREANTWGINPQ</sequence>
<evidence type="ECO:0008006" key="5">
    <source>
        <dbReference type="Google" id="ProtNLM"/>
    </source>
</evidence>
<reference evidence="3 4" key="1">
    <citation type="submission" date="2020-08" db="EMBL/GenBank/DDBJ databases">
        <title>Genomic Encyclopedia of Type Strains, Phase IV (KMG-IV): sequencing the most valuable type-strain genomes for metagenomic binning, comparative biology and taxonomic classification.</title>
        <authorList>
            <person name="Goeker M."/>
        </authorList>
    </citation>
    <scope>NUCLEOTIDE SEQUENCE [LARGE SCALE GENOMIC DNA]</scope>
    <source>
        <strain evidence="3 4">DSM 17976</strain>
    </source>
</reference>
<dbReference type="Proteomes" id="UP000541352">
    <property type="component" value="Unassembled WGS sequence"/>
</dbReference>
<proteinExistence type="predicted"/>
<feature type="chain" id="PRO_5030908807" description="Outer membrane protein beta-barrel domain-containing protein" evidence="2">
    <location>
        <begin position="21"/>
        <end position="272"/>
    </location>
</feature>
<protein>
    <recommendedName>
        <fullName evidence="5">Outer membrane protein beta-barrel domain-containing protein</fullName>
    </recommendedName>
</protein>
<organism evidence="3 4">
    <name type="scientific">Runella defluvii</name>
    <dbReference type="NCBI Taxonomy" id="370973"/>
    <lineage>
        <taxon>Bacteria</taxon>
        <taxon>Pseudomonadati</taxon>
        <taxon>Bacteroidota</taxon>
        <taxon>Cytophagia</taxon>
        <taxon>Cytophagales</taxon>
        <taxon>Spirosomataceae</taxon>
        <taxon>Runella</taxon>
    </lineage>
</organism>